<dbReference type="AlphaFoldDB" id="A0AB39QAD7"/>
<protein>
    <submittedName>
        <fullName evidence="3">Thioesterase II family protein</fullName>
    </submittedName>
</protein>
<feature type="domain" description="Thioesterase" evidence="2">
    <location>
        <begin position="26"/>
        <end position="250"/>
    </location>
</feature>
<evidence type="ECO:0000259" key="2">
    <source>
        <dbReference type="Pfam" id="PF00975"/>
    </source>
</evidence>
<reference evidence="3" key="1">
    <citation type="submission" date="2024-07" db="EMBL/GenBank/DDBJ databases">
        <authorList>
            <person name="Yu S.T."/>
        </authorList>
    </citation>
    <scope>NUCLEOTIDE SEQUENCE</scope>
    <source>
        <strain evidence="3">R28</strain>
    </source>
</reference>
<dbReference type="GO" id="GO:0008610">
    <property type="term" value="P:lipid biosynthetic process"/>
    <property type="evidence" value="ECO:0007669"/>
    <property type="project" value="TreeGrafter"/>
</dbReference>
<dbReference type="SUPFAM" id="SSF53474">
    <property type="entry name" value="alpha/beta-Hydrolases"/>
    <property type="match status" value="1"/>
</dbReference>
<accession>A0AB39QAD7</accession>
<name>A0AB39QAD7_9ACTN</name>
<dbReference type="Pfam" id="PF00975">
    <property type="entry name" value="Thioesterase"/>
    <property type="match status" value="1"/>
</dbReference>
<gene>
    <name evidence="3" type="ORF">AB5J49_46800</name>
</gene>
<dbReference type="PANTHER" id="PTHR11487">
    <property type="entry name" value="THIOESTERASE"/>
    <property type="match status" value="1"/>
</dbReference>
<dbReference type="InterPro" id="IPR001031">
    <property type="entry name" value="Thioesterase"/>
</dbReference>
<evidence type="ECO:0000256" key="1">
    <source>
        <dbReference type="ARBA" id="ARBA00007169"/>
    </source>
</evidence>
<dbReference type="InterPro" id="IPR029058">
    <property type="entry name" value="AB_hydrolase_fold"/>
</dbReference>
<dbReference type="RefSeq" id="WP_369174948.1">
    <property type="nucleotide sequence ID" value="NZ_CP163439.1"/>
</dbReference>
<sequence length="258" mass="28431">MQSFPRQDGRTWLRPVPGRTAPARARLFCFPYAGAGATVFRGWGPGLPEGVEALAVQLPGREDRFLDQPVDDLDELLTALVPGLLPFLDRPFAFFGHSMGAIICWELCRRLRDEHGIESFRVFVSGCRALQFHKSRTRGTADLSDTELVQELVRLEGTPRELLDNPEFLSFVLPAFRADLSLFTSYVHRPSDPLTCPVTVFGGSADPRVDVEHLKGWADLTTGPCDVQVFEGGHFFLTTQQTGVLEAMSRALAGGGIS</sequence>
<dbReference type="Gene3D" id="3.40.50.1820">
    <property type="entry name" value="alpha/beta hydrolase"/>
    <property type="match status" value="1"/>
</dbReference>
<dbReference type="InterPro" id="IPR012223">
    <property type="entry name" value="TEII"/>
</dbReference>
<comment type="similarity">
    <text evidence="1">Belongs to the thioesterase family.</text>
</comment>
<evidence type="ECO:0000313" key="3">
    <source>
        <dbReference type="EMBL" id="XDQ40242.1"/>
    </source>
</evidence>
<proteinExistence type="inferred from homology"/>
<dbReference type="EMBL" id="CP163439">
    <property type="protein sequence ID" value="XDQ40242.1"/>
    <property type="molecule type" value="Genomic_DNA"/>
</dbReference>
<organism evidence="3">
    <name type="scientific">Streptomyces sp. R28</name>
    <dbReference type="NCBI Taxonomy" id="3238628"/>
    <lineage>
        <taxon>Bacteria</taxon>
        <taxon>Bacillati</taxon>
        <taxon>Actinomycetota</taxon>
        <taxon>Actinomycetes</taxon>
        <taxon>Kitasatosporales</taxon>
        <taxon>Streptomycetaceae</taxon>
        <taxon>Streptomyces</taxon>
    </lineage>
</organism>
<dbReference type="PANTHER" id="PTHR11487:SF0">
    <property type="entry name" value="S-ACYL FATTY ACID SYNTHASE THIOESTERASE, MEDIUM CHAIN"/>
    <property type="match status" value="1"/>
</dbReference>